<dbReference type="Pfam" id="PF14380">
    <property type="entry name" value="WAK_assoc"/>
    <property type="match status" value="1"/>
</dbReference>
<keyword evidence="2 4" id="KW-0732">Signal</keyword>
<evidence type="ECO:0000256" key="2">
    <source>
        <dbReference type="ARBA" id="ARBA00022729"/>
    </source>
</evidence>
<dbReference type="EMBL" id="JAINDJ010000002">
    <property type="protein sequence ID" value="KAG9459910.1"/>
    <property type="molecule type" value="Genomic_DNA"/>
</dbReference>
<sequence length="302" mass="32401">MEATSITRLLLLLPLLLLLAVALRALPLPVCRNNCGPIAINYPFGLDDGCGSPEFRRMLNCSAPDLFFLTPSGSYKVRSIDYDKQTVVMYDPGMSTCNALQPHHDFVLSDLQAVVVPPSSDTVFALLNCSIDSPVLNRYRSLCFNFSGHSCDELYAACTSFQMFNVTTGTGRFPPCCFTDFSTVKFMSMNILDCSHYTTVYGADDLKGIGPMDWSYGIELSYTIPNAGCEHCAKTGGTCGYNTETEGMICICSSFVNSSRVCAGGAGGSSSGDLATGGGNAVAGAATVFWLLLEVVRLLFLV</sequence>
<comment type="subcellular location">
    <subcellularLocation>
        <location evidence="1">Membrane</location>
        <topology evidence="1">Single-pass membrane protein</topology>
    </subcellularLocation>
</comment>
<proteinExistence type="predicted"/>
<feature type="chain" id="PRO_5043664168" description="Wall-associated receptor kinase galacturonan-binding domain-containing protein" evidence="4">
    <location>
        <begin position="26"/>
        <end position="302"/>
    </location>
</feature>
<evidence type="ECO:0000256" key="3">
    <source>
        <dbReference type="ARBA" id="ARBA00023180"/>
    </source>
</evidence>
<comment type="caution">
    <text evidence="7">The sequence shown here is derived from an EMBL/GenBank/DDBJ whole genome shotgun (WGS) entry which is preliminary data.</text>
</comment>
<dbReference type="Proteomes" id="UP000825729">
    <property type="component" value="Unassembled WGS sequence"/>
</dbReference>
<feature type="domain" description="Wall-associated receptor kinase C-terminal" evidence="6">
    <location>
        <begin position="217"/>
        <end position="253"/>
    </location>
</feature>
<feature type="signal peptide" evidence="4">
    <location>
        <begin position="1"/>
        <end position="25"/>
    </location>
</feature>
<evidence type="ECO:0000256" key="1">
    <source>
        <dbReference type="ARBA" id="ARBA00004167"/>
    </source>
</evidence>
<organism evidence="7 8">
    <name type="scientific">Aristolochia fimbriata</name>
    <name type="common">White veined hardy Dutchman's pipe vine</name>
    <dbReference type="NCBI Taxonomy" id="158543"/>
    <lineage>
        <taxon>Eukaryota</taxon>
        <taxon>Viridiplantae</taxon>
        <taxon>Streptophyta</taxon>
        <taxon>Embryophyta</taxon>
        <taxon>Tracheophyta</taxon>
        <taxon>Spermatophyta</taxon>
        <taxon>Magnoliopsida</taxon>
        <taxon>Magnoliidae</taxon>
        <taxon>Piperales</taxon>
        <taxon>Aristolochiaceae</taxon>
        <taxon>Aristolochia</taxon>
    </lineage>
</organism>
<reference evidence="7 8" key="1">
    <citation type="submission" date="2021-07" db="EMBL/GenBank/DDBJ databases">
        <title>The Aristolochia fimbriata genome: insights into angiosperm evolution, floral development and chemical biosynthesis.</title>
        <authorList>
            <person name="Jiao Y."/>
        </authorList>
    </citation>
    <scope>NUCLEOTIDE SEQUENCE [LARGE SCALE GENOMIC DNA]</scope>
    <source>
        <strain evidence="7">IBCAS-2021</strain>
        <tissue evidence="7">Leaf</tissue>
    </source>
</reference>
<evidence type="ECO:0000259" key="5">
    <source>
        <dbReference type="Pfam" id="PF13947"/>
    </source>
</evidence>
<evidence type="ECO:0000313" key="7">
    <source>
        <dbReference type="EMBL" id="KAG9459910.1"/>
    </source>
</evidence>
<accession>A0AAV7FHJ0</accession>
<dbReference type="InterPro" id="IPR025287">
    <property type="entry name" value="WAK_GUB"/>
</dbReference>
<dbReference type="PANTHER" id="PTHR33355">
    <property type="entry name" value="WALL-ASSOCIATED RECEPTOR KINASE CARBOXY-TERMINAL PROTEIN-RELATED"/>
    <property type="match status" value="1"/>
</dbReference>
<gene>
    <name evidence="7" type="ORF">H6P81_004418</name>
</gene>
<dbReference type="PANTHER" id="PTHR33355:SF12">
    <property type="entry name" value="WALL-ASSOCIATED RECEPTOR KINASE CARBOXY-TERMINAL PROTEIN"/>
    <property type="match status" value="1"/>
</dbReference>
<evidence type="ECO:0000259" key="6">
    <source>
        <dbReference type="Pfam" id="PF14380"/>
    </source>
</evidence>
<dbReference type="GO" id="GO:0030247">
    <property type="term" value="F:polysaccharide binding"/>
    <property type="evidence" value="ECO:0007669"/>
    <property type="project" value="InterPro"/>
</dbReference>
<feature type="domain" description="Wall-associated receptor kinase galacturonan-binding" evidence="5">
    <location>
        <begin position="31"/>
        <end position="91"/>
    </location>
</feature>
<evidence type="ECO:0000313" key="8">
    <source>
        <dbReference type="Proteomes" id="UP000825729"/>
    </source>
</evidence>
<evidence type="ECO:0000256" key="4">
    <source>
        <dbReference type="SAM" id="SignalP"/>
    </source>
</evidence>
<dbReference type="GO" id="GO:0016020">
    <property type="term" value="C:membrane"/>
    <property type="evidence" value="ECO:0007669"/>
    <property type="project" value="UniProtKB-SubCell"/>
</dbReference>
<keyword evidence="3" id="KW-0325">Glycoprotein</keyword>
<dbReference type="InterPro" id="IPR032872">
    <property type="entry name" value="WAK_assoc_C"/>
</dbReference>
<name>A0AAV7FHJ0_ARIFI</name>
<dbReference type="AlphaFoldDB" id="A0AAV7FHJ0"/>
<evidence type="ECO:0008006" key="9">
    <source>
        <dbReference type="Google" id="ProtNLM"/>
    </source>
</evidence>
<dbReference type="Pfam" id="PF13947">
    <property type="entry name" value="GUB_WAK_bind"/>
    <property type="match status" value="1"/>
</dbReference>
<protein>
    <recommendedName>
        <fullName evidence="9">Wall-associated receptor kinase galacturonan-binding domain-containing protein</fullName>
    </recommendedName>
</protein>
<keyword evidence="8" id="KW-1185">Reference proteome</keyword>